<dbReference type="Proteomes" id="UP000471560">
    <property type="component" value="Unassembled WGS sequence"/>
</dbReference>
<gene>
    <name evidence="2" type="ORF">GR204_28805</name>
</gene>
<name>A0A6P0BIV8_RHILE</name>
<evidence type="ECO:0000313" key="3">
    <source>
        <dbReference type="Proteomes" id="UP000471560"/>
    </source>
</evidence>
<dbReference type="AlphaFoldDB" id="A0A6P0BIV8"/>
<keyword evidence="1" id="KW-1133">Transmembrane helix</keyword>
<sequence>MGQYFDQAYDSPRKNVSLARQCILAERERCLKNLQFFCAGERIHLVDSWFWSFRIAAPIFRNAISWAADAIAARKPGREMMEMSRSISFTILALTVFAAGALLLEHTGFFAGAFRTEILARVDGAQNISASDKASPR</sequence>
<comment type="caution">
    <text evidence="2">The sequence shown here is derived from an EMBL/GenBank/DDBJ whole genome shotgun (WGS) entry which is preliminary data.</text>
</comment>
<organism evidence="2 3">
    <name type="scientific">Rhizobium leguminosarum</name>
    <dbReference type="NCBI Taxonomy" id="384"/>
    <lineage>
        <taxon>Bacteria</taxon>
        <taxon>Pseudomonadati</taxon>
        <taxon>Pseudomonadota</taxon>
        <taxon>Alphaproteobacteria</taxon>
        <taxon>Hyphomicrobiales</taxon>
        <taxon>Rhizobiaceae</taxon>
        <taxon>Rhizobium/Agrobacterium group</taxon>
        <taxon>Rhizobium</taxon>
    </lineage>
</organism>
<proteinExistence type="predicted"/>
<accession>A0A6P0BIV8</accession>
<dbReference type="EMBL" id="WUEZ01000042">
    <property type="protein sequence ID" value="NEI37912.1"/>
    <property type="molecule type" value="Genomic_DNA"/>
</dbReference>
<protein>
    <submittedName>
        <fullName evidence="2">Uncharacterized protein</fullName>
    </submittedName>
</protein>
<reference evidence="2 3" key="1">
    <citation type="submission" date="2019-12" db="EMBL/GenBank/DDBJ databases">
        <title>Rhizobium genotypes associated with high levels of biological nitrogen fixation by grain legumes in a temperate-maritime cropping system.</title>
        <authorList>
            <person name="Maluk M."/>
            <person name="Francesc Ferrando Molina F."/>
            <person name="Lopez Del Egido L."/>
            <person name="Lafos M."/>
            <person name="Langarica-Fuentes A."/>
            <person name="Gebre Yohannes G."/>
            <person name="Young M.W."/>
            <person name="Martin P."/>
            <person name="Gantlett R."/>
            <person name="Kenicer G."/>
            <person name="Hawes C."/>
            <person name="Begg G.S."/>
            <person name="Quilliam R.S."/>
            <person name="Squire G.R."/>
            <person name="Poole P.S."/>
            <person name="Young P.W."/>
            <person name="Iannetta P.M."/>
            <person name="James E.K."/>
        </authorList>
    </citation>
    <scope>NUCLEOTIDE SEQUENCE [LARGE SCALE GENOMIC DNA]</scope>
    <source>
        <strain evidence="2 3">JHI1096</strain>
    </source>
</reference>
<dbReference type="RefSeq" id="WP_164578645.1">
    <property type="nucleotide sequence ID" value="NZ_JAAXDH010000014.1"/>
</dbReference>
<keyword evidence="1" id="KW-0472">Membrane</keyword>
<keyword evidence="1" id="KW-0812">Transmembrane</keyword>
<feature type="transmembrane region" description="Helical" evidence="1">
    <location>
        <begin position="87"/>
        <end position="104"/>
    </location>
</feature>
<evidence type="ECO:0000256" key="1">
    <source>
        <dbReference type="SAM" id="Phobius"/>
    </source>
</evidence>
<evidence type="ECO:0000313" key="2">
    <source>
        <dbReference type="EMBL" id="NEI37912.1"/>
    </source>
</evidence>